<dbReference type="OrthoDB" id="5242916at2"/>
<dbReference type="InterPro" id="IPR031107">
    <property type="entry name" value="Small_HSP"/>
</dbReference>
<dbReference type="InterPro" id="IPR008978">
    <property type="entry name" value="HSP20-like_chaperone"/>
</dbReference>
<reference evidence="4 5" key="1">
    <citation type="submission" date="2019-12" db="EMBL/GenBank/DDBJ databases">
        <authorList>
            <person name="Li J."/>
            <person name="Shi Y."/>
            <person name="Xu G."/>
            <person name="Xiao D."/>
            <person name="Ran X."/>
        </authorList>
    </citation>
    <scope>NUCLEOTIDE SEQUENCE [LARGE SCALE GENOMIC DNA]</scope>
    <source>
        <strain evidence="4 5">JCM 15915</strain>
    </source>
</reference>
<dbReference type="InterPro" id="IPR002068">
    <property type="entry name" value="A-crystallin/Hsp20_dom"/>
</dbReference>
<dbReference type="EMBL" id="WOGT01000012">
    <property type="protein sequence ID" value="MUN56040.1"/>
    <property type="molecule type" value="Genomic_DNA"/>
</dbReference>
<dbReference type="PROSITE" id="PS01031">
    <property type="entry name" value="SHSP"/>
    <property type="match status" value="1"/>
</dbReference>
<comment type="similarity">
    <text evidence="1 2">Belongs to the small heat shock protein (HSP20) family.</text>
</comment>
<protein>
    <submittedName>
        <fullName evidence="4">Hsp20 family protein</fullName>
    </submittedName>
</protein>
<feature type="domain" description="SHSP" evidence="3">
    <location>
        <begin position="24"/>
        <end position="134"/>
    </location>
</feature>
<proteinExistence type="inferred from homology"/>
<organism evidence="4 5">
    <name type="scientific">Rothia koreensis</name>
    <dbReference type="NCBI Taxonomy" id="592378"/>
    <lineage>
        <taxon>Bacteria</taxon>
        <taxon>Bacillati</taxon>
        <taxon>Actinomycetota</taxon>
        <taxon>Actinomycetes</taxon>
        <taxon>Micrococcales</taxon>
        <taxon>Micrococcaceae</taxon>
        <taxon>Rothia</taxon>
    </lineage>
</organism>
<evidence type="ECO:0000256" key="1">
    <source>
        <dbReference type="PROSITE-ProRule" id="PRU00285"/>
    </source>
</evidence>
<gene>
    <name evidence="4" type="ORF">GMA10_12615</name>
</gene>
<comment type="caution">
    <text evidence="4">The sequence shown here is derived from an EMBL/GenBank/DDBJ whole genome shotgun (WGS) entry which is preliminary data.</text>
</comment>
<sequence length="144" mass="16024">MLLRTDPFRDLERLSQQFFGSQGTLAHPTMMPMDAWRDEDQFHIELDLPGVSAESIDVDVEQNILTVEARRDGPDDSRELTTAERPRGVFRRQLSLGQGLDTSRIQATYQNGVLSLTIPVAEQAKPRKVAVHPGAGQNQTAINA</sequence>
<evidence type="ECO:0000313" key="5">
    <source>
        <dbReference type="Proteomes" id="UP000462152"/>
    </source>
</evidence>
<dbReference type="AlphaFoldDB" id="A0A7M3SW75"/>
<name>A0A7M3SW75_9MICC</name>
<dbReference type="Gene3D" id="2.60.40.790">
    <property type="match status" value="1"/>
</dbReference>
<keyword evidence="5" id="KW-1185">Reference proteome</keyword>
<dbReference type="Pfam" id="PF00011">
    <property type="entry name" value="HSP20"/>
    <property type="match status" value="1"/>
</dbReference>
<dbReference type="Proteomes" id="UP000462152">
    <property type="component" value="Unassembled WGS sequence"/>
</dbReference>
<dbReference type="SUPFAM" id="SSF49764">
    <property type="entry name" value="HSP20-like chaperones"/>
    <property type="match status" value="1"/>
</dbReference>
<dbReference type="PANTHER" id="PTHR11527">
    <property type="entry name" value="HEAT-SHOCK PROTEIN 20 FAMILY MEMBER"/>
    <property type="match status" value="1"/>
</dbReference>
<evidence type="ECO:0000259" key="3">
    <source>
        <dbReference type="PROSITE" id="PS01031"/>
    </source>
</evidence>
<dbReference type="RefSeq" id="WP_129316098.1">
    <property type="nucleotide sequence ID" value="NZ_NOIQ01000017.1"/>
</dbReference>
<evidence type="ECO:0000256" key="2">
    <source>
        <dbReference type="RuleBase" id="RU003616"/>
    </source>
</evidence>
<accession>A0A7M3SW75</accession>
<evidence type="ECO:0000313" key="4">
    <source>
        <dbReference type="EMBL" id="MUN56040.1"/>
    </source>
</evidence>
<dbReference type="CDD" id="cd06464">
    <property type="entry name" value="ACD_sHsps-like"/>
    <property type="match status" value="1"/>
</dbReference>